<dbReference type="VEuPathDB" id="FungiDB:C8Q69DRAFT_525796"/>
<protein>
    <recommendedName>
        <fullName evidence="1">F-box domain-containing protein</fullName>
    </recommendedName>
</protein>
<name>A0A443I2A0_BYSSP</name>
<dbReference type="GeneID" id="39602894"/>
<feature type="domain" description="F-box" evidence="1">
    <location>
        <begin position="16"/>
        <end position="61"/>
    </location>
</feature>
<comment type="caution">
    <text evidence="2">The sequence shown here is derived from an EMBL/GenBank/DDBJ whole genome shotgun (WGS) entry which is preliminary data.</text>
</comment>
<dbReference type="EMBL" id="RCNU01000002">
    <property type="protein sequence ID" value="RWQ98190.1"/>
    <property type="molecule type" value="Genomic_DNA"/>
</dbReference>
<dbReference type="RefSeq" id="XP_028487835.1">
    <property type="nucleotide sequence ID" value="XM_028633617.1"/>
</dbReference>
<reference evidence="2 3" key="1">
    <citation type="journal article" date="2018" name="Front. Microbiol.">
        <title>Genomic and genetic insights into a cosmopolitan fungus, Paecilomyces variotii (Eurotiales).</title>
        <authorList>
            <person name="Urquhart A.S."/>
            <person name="Mondo S.J."/>
            <person name="Makela M.R."/>
            <person name="Hane J.K."/>
            <person name="Wiebenga A."/>
            <person name="He G."/>
            <person name="Mihaltcheva S."/>
            <person name="Pangilinan J."/>
            <person name="Lipzen A."/>
            <person name="Barry K."/>
            <person name="de Vries R.P."/>
            <person name="Grigoriev I.V."/>
            <person name="Idnurm A."/>
        </authorList>
    </citation>
    <scope>NUCLEOTIDE SEQUENCE [LARGE SCALE GENOMIC DNA]</scope>
    <source>
        <strain evidence="2 3">CBS 101075</strain>
    </source>
</reference>
<sequence length="449" mass="51538">MPNEREPPIPISMTMKSNLNDLPIEVIDMICESLSPLYLKQFRLTNRKYAQLTTRHLFRKLYITFCTDSYNNVIRISKDEKLRTFVHEIIWDLREIQGSLTNEFEFMLHFGLALYPLDHVQCRTFKDVHAQLYAAQSALKAQLSKDMDSHVKRLREALQRFTIEKCSTIQSEWDMATIPLSLRLKSGMLYKYGTWALPFYLLSKRAPSQYAVGGWPIKVALQCLMPCKELSILAYSGNCNAINMLLARGSHLRSSLPHVQRLDITLFSPHPPPYNWHDRGEPRMDMKAWDLNRYCTKLESLNLRFKDCSESGSPFGGKATGFGIRITMVPINREAYFPNLRVLTVQGFGVSVPDFTVFLRRHSSTLRTVSVKKTLFMLGYVGEILDAMRETQMQIESGCFDDVMDNSWLHVTFSSSVTFGSRLTVREDQLINYVVGNGPNPCPIPPPRP</sequence>
<dbReference type="Proteomes" id="UP000283841">
    <property type="component" value="Unassembled WGS sequence"/>
</dbReference>
<dbReference type="AlphaFoldDB" id="A0A443I2A0"/>
<gene>
    <name evidence="2" type="ORF">C8Q69DRAFT_525796</name>
</gene>
<evidence type="ECO:0000313" key="3">
    <source>
        <dbReference type="Proteomes" id="UP000283841"/>
    </source>
</evidence>
<keyword evidence="3" id="KW-1185">Reference proteome</keyword>
<dbReference type="PROSITE" id="PS50181">
    <property type="entry name" value="FBOX"/>
    <property type="match status" value="1"/>
</dbReference>
<accession>A0A443I2A0</accession>
<proteinExistence type="predicted"/>
<evidence type="ECO:0000259" key="1">
    <source>
        <dbReference type="PROSITE" id="PS50181"/>
    </source>
</evidence>
<dbReference type="InterPro" id="IPR001810">
    <property type="entry name" value="F-box_dom"/>
</dbReference>
<organism evidence="2 3">
    <name type="scientific">Byssochlamys spectabilis</name>
    <name type="common">Paecilomyces variotii</name>
    <dbReference type="NCBI Taxonomy" id="264951"/>
    <lineage>
        <taxon>Eukaryota</taxon>
        <taxon>Fungi</taxon>
        <taxon>Dikarya</taxon>
        <taxon>Ascomycota</taxon>
        <taxon>Pezizomycotina</taxon>
        <taxon>Eurotiomycetes</taxon>
        <taxon>Eurotiomycetidae</taxon>
        <taxon>Eurotiales</taxon>
        <taxon>Thermoascaceae</taxon>
        <taxon>Paecilomyces</taxon>
    </lineage>
</organism>
<evidence type="ECO:0000313" key="2">
    <source>
        <dbReference type="EMBL" id="RWQ98190.1"/>
    </source>
</evidence>